<dbReference type="PANTHER" id="PTHR42770">
    <property type="entry name" value="AMINO ACID TRANSPORTER-RELATED"/>
    <property type="match status" value="1"/>
</dbReference>
<dbReference type="InterPro" id="IPR050367">
    <property type="entry name" value="APC_superfamily"/>
</dbReference>
<reference evidence="8 9" key="1">
    <citation type="submission" date="2020-08" db="EMBL/GenBank/DDBJ databases">
        <title>Bridging the membrane lipid divide: bacteria of the FCB group superphylum have the potential to synthesize archaeal ether lipids.</title>
        <authorList>
            <person name="Villanueva L."/>
            <person name="Von Meijenfeldt F.A.B."/>
            <person name="Westbye A.B."/>
            <person name="Yadav S."/>
            <person name="Hopmans E.C."/>
            <person name="Dutilh B.E."/>
            <person name="Sinninghe Damste J.S."/>
        </authorList>
    </citation>
    <scope>NUCLEOTIDE SEQUENCE [LARGE SCALE GENOMIC DNA]</scope>
    <source>
        <strain evidence="8">NIOZ-UU27</strain>
    </source>
</reference>
<dbReference type="PIRSF" id="PIRSF006060">
    <property type="entry name" value="AA_transporter"/>
    <property type="match status" value="1"/>
</dbReference>
<feature type="transmembrane region" description="Helical" evidence="7">
    <location>
        <begin position="233"/>
        <end position="256"/>
    </location>
</feature>
<evidence type="ECO:0000256" key="7">
    <source>
        <dbReference type="SAM" id="Phobius"/>
    </source>
</evidence>
<dbReference type="InterPro" id="IPR002293">
    <property type="entry name" value="AA/rel_permease1"/>
</dbReference>
<feature type="transmembrane region" description="Helical" evidence="7">
    <location>
        <begin position="406"/>
        <end position="425"/>
    </location>
</feature>
<name>A0A8J6N0A1_9DELT</name>
<evidence type="ECO:0000256" key="5">
    <source>
        <dbReference type="ARBA" id="ARBA00022989"/>
    </source>
</evidence>
<keyword evidence="6 7" id="KW-0472">Membrane</keyword>
<evidence type="ECO:0000313" key="8">
    <source>
        <dbReference type="EMBL" id="MBC8177580.1"/>
    </source>
</evidence>
<evidence type="ECO:0000256" key="1">
    <source>
        <dbReference type="ARBA" id="ARBA00004651"/>
    </source>
</evidence>
<proteinExistence type="predicted"/>
<organism evidence="8 9">
    <name type="scientific">Candidatus Desulfacyla euxinica</name>
    <dbReference type="NCBI Taxonomy" id="2841693"/>
    <lineage>
        <taxon>Bacteria</taxon>
        <taxon>Deltaproteobacteria</taxon>
        <taxon>Candidatus Desulfacyla</taxon>
    </lineage>
</organism>
<evidence type="ECO:0000256" key="2">
    <source>
        <dbReference type="ARBA" id="ARBA00022448"/>
    </source>
</evidence>
<dbReference type="Pfam" id="PF13520">
    <property type="entry name" value="AA_permease_2"/>
    <property type="match status" value="1"/>
</dbReference>
<sequence>MSVTAGKGTIGWVSLAMINLAIIYSVRGLPLMAEEGFRAITFMAISAAFFLIPISLVTAELSSTWPPKGDGGVYIWVNEALGKRWAFLAIWLQWSENVIWFPTVLSFIAATLAYAFSPELANNKVYTLTVVLVVYWGGTFANLYGMKTSSWISTLGVISTLIITGLIIFMGFSWILDGNASQIHFSVASLIPDFSRMDSFVFLAGALVIVSGIEVSAAHASQVKNPKRSFPQAIFLSVFVSIVAIILGSLAIAFVVPQKEISLVAGLMEAFDKFFAAYHLLWLMPIVALFVVAGSLGEVAAWIIGPSKGLLVSARHGLLPPILQRQIRGDVPVNILFLQALVVTALVFVFLLMPTVSSAYWILTALTAQLYLIMYLLMFLSALVLRYKRPDVHRPYRIPWGNFGMWLVAALGLSGGLFTLFIGFFPPSQLETGNLLFYESFLILGILVMCGAAFVIYGLRKPSWVKAPGKEEPLVK</sequence>
<feature type="transmembrane region" description="Helical" evidence="7">
    <location>
        <begin position="123"/>
        <end position="144"/>
    </location>
</feature>
<feature type="transmembrane region" description="Helical" evidence="7">
    <location>
        <begin position="437"/>
        <end position="459"/>
    </location>
</feature>
<feature type="transmembrane region" description="Helical" evidence="7">
    <location>
        <begin position="276"/>
        <end position="305"/>
    </location>
</feature>
<dbReference type="PANTHER" id="PTHR42770:SF15">
    <property type="entry name" value="GLUTAMATE_GAMMA-AMINOBUTYRATE ANTIPORTER-RELATED"/>
    <property type="match status" value="1"/>
</dbReference>
<feature type="transmembrane region" description="Helical" evidence="7">
    <location>
        <begin position="39"/>
        <end position="59"/>
    </location>
</feature>
<keyword evidence="4 7" id="KW-0812">Transmembrane</keyword>
<gene>
    <name evidence="8" type="ORF">H8E19_09260</name>
</gene>
<comment type="caution">
    <text evidence="8">The sequence shown here is derived from an EMBL/GenBank/DDBJ whole genome shotgun (WGS) entry which is preliminary data.</text>
</comment>
<dbReference type="AlphaFoldDB" id="A0A8J6N0A1"/>
<dbReference type="Proteomes" id="UP000650524">
    <property type="component" value="Unassembled WGS sequence"/>
</dbReference>
<feature type="transmembrane region" description="Helical" evidence="7">
    <location>
        <begin position="359"/>
        <end position="385"/>
    </location>
</feature>
<accession>A0A8J6N0A1</accession>
<protein>
    <submittedName>
        <fullName evidence="8">Amino acid permease</fullName>
    </submittedName>
</protein>
<dbReference type="Gene3D" id="1.20.1740.10">
    <property type="entry name" value="Amino acid/polyamine transporter I"/>
    <property type="match status" value="1"/>
</dbReference>
<comment type="subcellular location">
    <subcellularLocation>
        <location evidence="1">Cell membrane</location>
        <topology evidence="1">Multi-pass membrane protein</topology>
    </subcellularLocation>
</comment>
<evidence type="ECO:0000256" key="3">
    <source>
        <dbReference type="ARBA" id="ARBA00022475"/>
    </source>
</evidence>
<feature type="transmembrane region" description="Helical" evidence="7">
    <location>
        <begin position="200"/>
        <end position="221"/>
    </location>
</feature>
<feature type="transmembrane region" description="Helical" evidence="7">
    <location>
        <begin position="151"/>
        <end position="176"/>
    </location>
</feature>
<feature type="transmembrane region" description="Helical" evidence="7">
    <location>
        <begin position="12"/>
        <end position="33"/>
    </location>
</feature>
<keyword evidence="2" id="KW-0813">Transport</keyword>
<feature type="transmembrane region" description="Helical" evidence="7">
    <location>
        <begin position="333"/>
        <end position="353"/>
    </location>
</feature>
<evidence type="ECO:0000313" key="9">
    <source>
        <dbReference type="Proteomes" id="UP000650524"/>
    </source>
</evidence>
<evidence type="ECO:0000256" key="6">
    <source>
        <dbReference type="ARBA" id="ARBA00023136"/>
    </source>
</evidence>
<evidence type="ECO:0000256" key="4">
    <source>
        <dbReference type="ARBA" id="ARBA00022692"/>
    </source>
</evidence>
<dbReference type="GO" id="GO:0005886">
    <property type="term" value="C:plasma membrane"/>
    <property type="evidence" value="ECO:0007669"/>
    <property type="project" value="UniProtKB-SubCell"/>
</dbReference>
<feature type="transmembrane region" description="Helical" evidence="7">
    <location>
        <begin position="98"/>
        <end position="117"/>
    </location>
</feature>
<dbReference type="GO" id="GO:0022857">
    <property type="term" value="F:transmembrane transporter activity"/>
    <property type="evidence" value="ECO:0007669"/>
    <property type="project" value="InterPro"/>
</dbReference>
<dbReference type="EMBL" id="JACNJD010000218">
    <property type="protein sequence ID" value="MBC8177580.1"/>
    <property type="molecule type" value="Genomic_DNA"/>
</dbReference>
<keyword evidence="5 7" id="KW-1133">Transmembrane helix</keyword>
<keyword evidence="3" id="KW-1003">Cell membrane</keyword>